<dbReference type="InterPro" id="IPR036866">
    <property type="entry name" value="RibonucZ/Hydroxyglut_hydro"/>
</dbReference>
<reference evidence="2" key="1">
    <citation type="submission" date="2019-06" db="EMBL/GenBank/DDBJ databases">
        <title>Complete genome sequence of Methylogaea oryzae strain JCM16910.</title>
        <authorList>
            <person name="Asakawa S."/>
        </authorList>
    </citation>
    <scope>NUCLEOTIDE SEQUENCE</scope>
    <source>
        <strain evidence="2">E10</strain>
    </source>
</reference>
<keyword evidence="3" id="KW-1185">Reference proteome</keyword>
<proteinExistence type="predicted"/>
<name>A0A8D5AJZ1_9GAMM</name>
<dbReference type="CDD" id="cd07709">
    <property type="entry name" value="flavodiiron_proteins_MBL-fold"/>
    <property type="match status" value="1"/>
</dbReference>
<dbReference type="Proteomes" id="UP000824988">
    <property type="component" value="Chromosome"/>
</dbReference>
<dbReference type="Pfam" id="PF19583">
    <property type="entry name" value="ODP"/>
    <property type="match status" value="1"/>
</dbReference>
<dbReference type="SMART" id="SM00849">
    <property type="entry name" value="Lactamase_B"/>
    <property type="match status" value="1"/>
</dbReference>
<evidence type="ECO:0000313" key="2">
    <source>
        <dbReference type="EMBL" id="BBL70561.1"/>
    </source>
</evidence>
<organism evidence="2 3">
    <name type="scientific">Methylogaea oryzae</name>
    <dbReference type="NCBI Taxonomy" id="1295382"/>
    <lineage>
        <taxon>Bacteria</taxon>
        <taxon>Pseudomonadati</taxon>
        <taxon>Pseudomonadota</taxon>
        <taxon>Gammaproteobacteria</taxon>
        <taxon>Methylococcales</taxon>
        <taxon>Methylococcaceae</taxon>
        <taxon>Methylogaea</taxon>
    </lineage>
</organism>
<dbReference type="PANTHER" id="PTHR43041">
    <property type="entry name" value="HYDROLASE, METALLO-BETA-LACTAMASE SUPERFAMILY"/>
    <property type="match status" value="1"/>
</dbReference>
<feature type="domain" description="Metallo-beta-lactamase" evidence="1">
    <location>
        <begin position="30"/>
        <end position="221"/>
    </location>
</feature>
<dbReference type="KEGG" id="moz:MoryE10_11670"/>
<dbReference type="PANTHER" id="PTHR43041:SF1">
    <property type="entry name" value="METALLO-BETA-LACTAMASE DOMAIN-CONTAINING PROTEIN"/>
    <property type="match status" value="1"/>
</dbReference>
<dbReference type="InterPro" id="IPR001279">
    <property type="entry name" value="Metallo-B-lactamas"/>
</dbReference>
<dbReference type="Gene3D" id="3.60.15.10">
    <property type="entry name" value="Ribonuclease Z/Hydroxyacylglutathione hydrolase-like"/>
    <property type="match status" value="1"/>
</dbReference>
<gene>
    <name evidence="2" type="ORF">MoryE10_11670</name>
</gene>
<evidence type="ECO:0000313" key="3">
    <source>
        <dbReference type="Proteomes" id="UP000824988"/>
    </source>
</evidence>
<evidence type="ECO:0000259" key="1">
    <source>
        <dbReference type="SMART" id="SM00849"/>
    </source>
</evidence>
<accession>A0A8D5AJZ1</accession>
<sequence length="262" mass="29225">MNLATNLYNRSGHSFDLLNISEPGEKNGIPSNQYLVCHQGKGVLLDPGGFGVMPKVLVNMLRHVQPDQISAIILSHQDPDIVGGLSTWLELVDTPVFVSQIWLRFLPHYGISRCDAFVGVPDEGMTLHLPGNWKLLLLPAHFLHSEGQINVYDPISKVLFTGDIGAALMPEGNRSVFVDDFPGHIPYVEGFHKRYMCGNKAIRTWLSAIKDLEIDYIAPQHGPIYRGSAVKQFLNWLSEIRCGIDLLDETKPFNGDNCYTLT</sequence>
<dbReference type="InterPro" id="IPR045761">
    <property type="entry name" value="ODP_dom"/>
</dbReference>
<dbReference type="EMBL" id="AP019782">
    <property type="protein sequence ID" value="BBL70561.1"/>
    <property type="molecule type" value="Genomic_DNA"/>
</dbReference>
<dbReference type="RefSeq" id="WP_054773490.1">
    <property type="nucleotide sequence ID" value="NZ_AP019782.1"/>
</dbReference>
<dbReference type="SUPFAM" id="SSF56281">
    <property type="entry name" value="Metallo-hydrolase/oxidoreductase"/>
    <property type="match status" value="1"/>
</dbReference>
<protein>
    <submittedName>
        <fullName evidence="2">MBL fold metallo-hydrolase</fullName>
    </submittedName>
</protein>
<dbReference type="AlphaFoldDB" id="A0A8D5AJZ1"/>